<feature type="region of interest" description="Disordered" evidence="5">
    <location>
        <begin position="63"/>
        <end position="100"/>
    </location>
</feature>
<dbReference type="GeneID" id="106777407"/>
<dbReference type="FunFam" id="1.10.238.10:FF:000089">
    <property type="entry name" value="calmodulin-like protein 3"/>
    <property type="match status" value="1"/>
</dbReference>
<keyword evidence="4" id="KW-0106">Calcium</keyword>
<dbReference type="KEGG" id="vra:106777407"/>
<feature type="domain" description="EF-hand" evidence="6">
    <location>
        <begin position="216"/>
        <end position="249"/>
    </location>
</feature>
<proteinExistence type="predicted"/>
<gene>
    <name evidence="8" type="primary">LOC106777407</name>
</gene>
<keyword evidence="7" id="KW-1185">Reference proteome</keyword>
<keyword evidence="3" id="KW-0677">Repeat</keyword>
<dbReference type="InterPro" id="IPR002048">
    <property type="entry name" value="EF_hand_dom"/>
</dbReference>
<accession>A0A1S3VQ04</accession>
<dbReference type="Gene3D" id="1.10.238.10">
    <property type="entry name" value="EF-hand"/>
    <property type="match status" value="2"/>
</dbReference>
<reference evidence="7" key="1">
    <citation type="journal article" date="2014" name="Nat. Commun.">
        <title>Genome sequence of mungbean and insights into evolution within Vigna species.</title>
        <authorList>
            <person name="Kang Y.J."/>
            <person name="Kim S.K."/>
            <person name="Kim M.Y."/>
            <person name="Lestari P."/>
            <person name="Kim K.H."/>
            <person name="Ha B.K."/>
            <person name="Jun T.H."/>
            <person name="Hwang W.J."/>
            <person name="Lee T."/>
            <person name="Lee J."/>
            <person name="Shim S."/>
            <person name="Yoon M.Y."/>
            <person name="Jang Y.E."/>
            <person name="Han K.S."/>
            <person name="Taeprayoon P."/>
            <person name="Yoon N."/>
            <person name="Somta P."/>
            <person name="Tanya P."/>
            <person name="Kim K.S."/>
            <person name="Gwag J.G."/>
            <person name="Moon J.K."/>
            <person name="Lee Y.H."/>
            <person name="Park B.S."/>
            <person name="Bombarely A."/>
            <person name="Doyle J.J."/>
            <person name="Jackson S.A."/>
            <person name="Schafleitner R."/>
            <person name="Srinives P."/>
            <person name="Varshney R.K."/>
            <person name="Lee S.H."/>
        </authorList>
    </citation>
    <scope>NUCLEOTIDE SEQUENCE [LARGE SCALE GENOMIC DNA]</scope>
    <source>
        <strain evidence="7">cv. VC1973A</strain>
    </source>
</reference>
<dbReference type="CDD" id="cd00051">
    <property type="entry name" value="EFh"/>
    <property type="match status" value="2"/>
</dbReference>
<dbReference type="SMART" id="SM00054">
    <property type="entry name" value="EFh"/>
    <property type="match status" value="4"/>
</dbReference>
<keyword evidence="2" id="KW-0479">Metal-binding</keyword>
<evidence type="ECO:0000256" key="3">
    <source>
        <dbReference type="ARBA" id="ARBA00022737"/>
    </source>
</evidence>
<evidence type="ECO:0000256" key="1">
    <source>
        <dbReference type="ARBA" id="ARBA00003291"/>
    </source>
</evidence>
<evidence type="ECO:0000256" key="2">
    <source>
        <dbReference type="ARBA" id="ARBA00022723"/>
    </source>
</evidence>
<dbReference type="PROSITE" id="PS50222">
    <property type="entry name" value="EF_HAND_2"/>
    <property type="match status" value="4"/>
</dbReference>
<feature type="domain" description="EF-hand" evidence="6">
    <location>
        <begin position="180"/>
        <end position="215"/>
    </location>
</feature>
<dbReference type="Proteomes" id="UP000087766">
    <property type="component" value="Chromosome 11"/>
</dbReference>
<dbReference type="SUPFAM" id="SSF47473">
    <property type="entry name" value="EF-hand"/>
    <property type="match status" value="1"/>
</dbReference>
<evidence type="ECO:0000259" key="6">
    <source>
        <dbReference type="PROSITE" id="PS50222"/>
    </source>
</evidence>
<name>A0A1S3VQ04_VIGRR</name>
<dbReference type="InterPro" id="IPR018247">
    <property type="entry name" value="EF_Hand_1_Ca_BS"/>
</dbReference>
<feature type="compositionally biased region" description="Low complexity" evidence="5">
    <location>
        <begin position="66"/>
        <end position="87"/>
    </location>
</feature>
<reference evidence="8" key="2">
    <citation type="submission" date="2025-08" db="UniProtKB">
        <authorList>
            <consortium name="RefSeq"/>
        </authorList>
    </citation>
    <scope>IDENTIFICATION</scope>
    <source>
        <tissue evidence="8">Leaf</tissue>
    </source>
</reference>
<dbReference type="GO" id="GO:0043226">
    <property type="term" value="C:organelle"/>
    <property type="evidence" value="ECO:0007669"/>
    <property type="project" value="UniProtKB-ARBA"/>
</dbReference>
<dbReference type="FunFam" id="1.10.238.10:FF:000178">
    <property type="entry name" value="Calmodulin-2 A"/>
    <property type="match status" value="1"/>
</dbReference>
<evidence type="ECO:0000256" key="5">
    <source>
        <dbReference type="SAM" id="MobiDB-lite"/>
    </source>
</evidence>
<dbReference type="InterPro" id="IPR039647">
    <property type="entry name" value="EF_hand_pair_protein_CML-like"/>
</dbReference>
<dbReference type="GO" id="GO:0005509">
    <property type="term" value="F:calcium ion binding"/>
    <property type="evidence" value="ECO:0007669"/>
    <property type="project" value="InterPro"/>
</dbReference>
<organism evidence="7 8">
    <name type="scientific">Vigna radiata var. radiata</name>
    <name type="common">Mung bean</name>
    <name type="synonym">Phaseolus aureus</name>
    <dbReference type="NCBI Taxonomy" id="3916"/>
    <lineage>
        <taxon>Eukaryota</taxon>
        <taxon>Viridiplantae</taxon>
        <taxon>Streptophyta</taxon>
        <taxon>Embryophyta</taxon>
        <taxon>Tracheophyta</taxon>
        <taxon>Spermatophyta</taxon>
        <taxon>Magnoliopsida</taxon>
        <taxon>eudicotyledons</taxon>
        <taxon>Gunneridae</taxon>
        <taxon>Pentapetalae</taxon>
        <taxon>rosids</taxon>
        <taxon>fabids</taxon>
        <taxon>Fabales</taxon>
        <taxon>Fabaceae</taxon>
        <taxon>Papilionoideae</taxon>
        <taxon>50 kb inversion clade</taxon>
        <taxon>NPAAA clade</taxon>
        <taxon>indigoferoid/millettioid clade</taxon>
        <taxon>Phaseoleae</taxon>
        <taxon>Vigna</taxon>
    </lineage>
</organism>
<evidence type="ECO:0000313" key="7">
    <source>
        <dbReference type="Proteomes" id="UP000087766"/>
    </source>
</evidence>
<dbReference type="GO" id="GO:0005737">
    <property type="term" value="C:cytoplasm"/>
    <property type="evidence" value="ECO:0007669"/>
    <property type="project" value="UniProtKB-ARBA"/>
</dbReference>
<feature type="domain" description="EF-hand" evidence="6">
    <location>
        <begin position="143"/>
        <end position="178"/>
    </location>
</feature>
<comment type="function">
    <text evidence="1">Potential calcium sensor.</text>
</comment>
<protein>
    <submittedName>
        <fullName evidence="8">Probable calcium-binding protein CML25</fullName>
    </submittedName>
</protein>
<dbReference type="PANTHER" id="PTHR10891">
    <property type="entry name" value="EF-HAND CALCIUM-BINDING DOMAIN CONTAINING PROTEIN"/>
    <property type="match status" value="1"/>
</dbReference>
<sequence length="249" mass="27623">MVVNIEKETVATPLCFPIITFTEIPLCTRRSSFSDFLRRLFPPRVQQKKNIMGLRSLFGKKKKLPKTTLSKSSSSSSKSSLSMSMLSSPPPQPPSSLSLLQNHSRAPLTEELEYVFRKFDANGDGRISSSELGSMMKCLGQHATEEEVFRMIQDVDCDGDGHINLQEFIELNTKGVDSDEVLENLKEAFSIFDIDGNGSITAEELHMVMASLGDECSIDECRRMIAGVDGDGNGMINFEEFKIMMTGTT</sequence>
<dbReference type="STRING" id="3916.A0A1S3VQ04"/>
<feature type="domain" description="EF-hand" evidence="6">
    <location>
        <begin position="107"/>
        <end position="142"/>
    </location>
</feature>
<dbReference type="Pfam" id="PF13499">
    <property type="entry name" value="EF-hand_7"/>
    <property type="match status" value="2"/>
</dbReference>
<dbReference type="AlphaFoldDB" id="A0A1S3VQ04"/>
<dbReference type="OrthoDB" id="26525at2759"/>
<evidence type="ECO:0000313" key="8">
    <source>
        <dbReference type="RefSeq" id="XP_014520478.2"/>
    </source>
</evidence>
<dbReference type="RefSeq" id="XP_014520478.2">
    <property type="nucleotide sequence ID" value="XM_014664992.2"/>
</dbReference>
<dbReference type="InterPro" id="IPR011992">
    <property type="entry name" value="EF-hand-dom_pair"/>
</dbReference>
<evidence type="ECO:0000256" key="4">
    <source>
        <dbReference type="ARBA" id="ARBA00022837"/>
    </source>
</evidence>
<dbReference type="PROSITE" id="PS00018">
    <property type="entry name" value="EF_HAND_1"/>
    <property type="match status" value="4"/>
</dbReference>